<dbReference type="AlphaFoldDB" id="T1DQV7"/>
<keyword evidence="1" id="KW-0812">Transmembrane</keyword>
<protein>
    <submittedName>
        <fullName evidence="2">Uncharacterized protein</fullName>
    </submittedName>
</protein>
<name>T1DQV7_ANOAQ</name>
<organism evidence="2">
    <name type="scientific">Anopheles aquasalis</name>
    <name type="common">Malaria mosquito</name>
    <dbReference type="NCBI Taxonomy" id="42839"/>
    <lineage>
        <taxon>Eukaryota</taxon>
        <taxon>Metazoa</taxon>
        <taxon>Ecdysozoa</taxon>
        <taxon>Arthropoda</taxon>
        <taxon>Hexapoda</taxon>
        <taxon>Insecta</taxon>
        <taxon>Pterygota</taxon>
        <taxon>Neoptera</taxon>
        <taxon>Endopterygota</taxon>
        <taxon>Diptera</taxon>
        <taxon>Nematocera</taxon>
        <taxon>Culicoidea</taxon>
        <taxon>Culicidae</taxon>
        <taxon>Anophelinae</taxon>
        <taxon>Anopheles</taxon>
    </lineage>
</organism>
<feature type="transmembrane region" description="Helical" evidence="1">
    <location>
        <begin position="12"/>
        <end position="38"/>
    </location>
</feature>
<evidence type="ECO:0000313" key="2">
    <source>
        <dbReference type="EMBL" id="JAA99356.1"/>
    </source>
</evidence>
<reference evidence="2" key="1">
    <citation type="submission" date="2013-07" db="EMBL/GenBank/DDBJ databases">
        <title>Transcriptome sequencing and developmental regulation of gene expression in Anopheles aquasalis.</title>
        <authorList>
            <consortium name="Brazilian Malaria Network (MCT/CNPq/MS/SCTIE/DECIT/PRONEX 555648/2009-5) and Research Network on Bioactive Molecules from Arthropod Vectors (NAP-MOBIARVE"/>
            <consortium name="University of Sao Paulo)"/>
            <person name="Marinotti O."/>
            <person name="Ribeiro J.M.C."/>
            <person name="Costa-da-Silva A.L."/>
            <person name="Silva M.C.P."/>
            <person name="Lopes A.R."/>
            <person name="Barros M.S."/>
            <person name="Sa-Nunes A."/>
            <person name="Konjin B.B."/>
            <person name="Carvalho E."/>
            <person name="Suesdek L."/>
            <person name="Silva-Neto M.A.C."/>
            <person name="Capurro M.L."/>
        </authorList>
    </citation>
    <scope>NUCLEOTIDE SEQUENCE</scope>
    <source>
        <tissue evidence="2">Whole body</tissue>
    </source>
</reference>
<accession>T1DQV7</accession>
<sequence length="117" mass="12928">MQLCNRKLVSSFFFPAFLCSPRLLLCLSWLVVGVILVTKDSSSPVTWMIWMVESTWRAIVTEREEIEGNRLCVSVCWDSYFVAATAASTATAIVPRDSGGDGGSWSDVARLSILLSF</sequence>
<dbReference type="EMBL" id="GAMD01002234">
    <property type="protein sequence ID" value="JAA99356.1"/>
    <property type="molecule type" value="mRNA"/>
</dbReference>
<keyword evidence="1" id="KW-0472">Membrane</keyword>
<keyword evidence="1" id="KW-1133">Transmembrane helix</keyword>
<proteinExistence type="evidence at transcript level"/>
<evidence type="ECO:0000256" key="1">
    <source>
        <dbReference type="SAM" id="Phobius"/>
    </source>
</evidence>